<evidence type="ECO:0000256" key="3">
    <source>
        <dbReference type="RuleBase" id="RU000363"/>
    </source>
</evidence>
<accession>A0AAD5K5N9</accession>
<dbReference type="Proteomes" id="UP001209540">
    <property type="component" value="Unassembled WGS sequence"/>
</dbReference>
<reference evidence="4" key="2">
    <citation type="submission" date="2023-02" db="EMBL/GenBank/DDBJ databases">
        <authorList>
            <consortium name="DOE Joint Genome Institute"/>
            <person name="Mondo S.J."/>
            <person name="Chang Y."/>
            <person name="Wang Y."/>
            <person name="Ahrendt S."/>
            <person name="Andreopoulos W."/>
            <person name="Barry K."/>
            <person name="Beard J."/>
            <person name="Benny G.L."/>
            <person name="Blankenship S."/>
            <person name="Bonito G."/>
            <person name="Cuomo C."/>
            <person name="Desiro A."/>
            <person name="Gervers K.A."/>
            <person name="Hundley H."/>
            <person name="Kuo A."/>
            <person name="LaButti K."/>
            <person name="Lang B.F."/>
            <person name="Lipzen A."/>
            <person name="O'Donnell K."/>
            <person name="Pangilinan J."/>
            <person name="Reynolds N."/>
            <person name="Sandor L."/>
            <person name="Smith M.W."/>
            <person name="Tsang A."/>
            <person name="Grigoriev I.V."/>
            <person name="Stajich J.E."/>
            <person name="Spatafora J.W."/>
        </authorList>
    </citation>
    <scope>NUCLEOTIDE SEQUENCE</scope>
    <source>
        <strain evidence="4">RSA 2281</strain>
    </source>
</reference>
<evidence type="ECO:0000313" key="4">
    <source>
        <dbReference type="EMBL" id="KAI9270592.1"/>
    </source>
</evidence>
<dbReference type="InterPro" id="IPR036291">
    <property type="entry name" value="NAD(P)-bd_dom_sf"/>
</dbReference>
<dbReference type="PANTHER" id="PTHR44229">
    <property type="entry name" value="15-HYDROXYPROSTAGLANDIN DEHYDROGENASE [NAD(+)]"/>
    <property type="match status" value="1"/>
</dbReference>
<evidence type="ECO:0000313" key="5">
    <source>
        <dbReference type="Proteomes" id="UP001209540"/>
    </source>
</evidence>
<dbReference type="AlphaFoldDB" id="A0AAD5K5N9"/>
<keyword evidence="2" id="KW-0560">Oxidoreductase</keyword>
<keyword evidence="5" id="KW-1185">Reference proteome</keyword>
<comment type="similarity">
    <text evidence="1 3">Belongs to the short-chain dehydrogenases/reductases (SDR) family.</text>
</comment>
<dbReference type="Gene3D" id="3.40.50.720">
    <property type="entry name" value="NAD(P)-binding Rossmann-like Domain"/>
    <property type="match status" value="1"/>
</dbReference>
<dbReference type="GO" id="GO:0016616">
    <property type="term" value="F:oxidoreductase activity, acting on the CH-OH group of donors, NAD or NADP as acceptor"/>
    <property type="evidence" value="ECO:0007669"/>
    <property type="project" value="TreeGrafter"/>
</dbReference>
<protein>
    <recommendedName>
        <fullName evidence="6">NAD(P)-binding protein</fullName>
    </recommendedName>
</protein>
<reference evidence="4" key="1">
    <citation type="journal article" date="2022" name="IScience">
        <title>Evolution of zygomycete secretomes and the origins of terrestrial fungal ecologies.</title>
        <authorList>
            <person name="Chang Y."/>
            <person name="Wang Y."/>
            <person name="Mondo S."/>
            <person name="Ahrendt S."/>
            <person name="Andreopoulos W."/>
            <person name="Barry K."/>
            <person name="Beard J."/>
            <person name="Benny G.L."/>
            <person name="Blankenship S."/>
            <person name="Bonito G."/>
            <person name="Cuomo C."/>
            <person name="Desiro A."/>
            <person name="Gervers K.A."/>
            <person name="Hundley H."/>
            <person name="Kuo A."/>
            <person name="LaButti K."/>
            <person name="Lang B.F."/>
            <person name="Lipzen A."/>
            <person name="O'Donnell K."/>
            <person name="Pangilinan J."/>
            <person name="Reynolds N."/>
            <person name="Sandor L."/>
            <person name="Smith M.E."/>
            <person name="Tsang A."/>
            <person name="Grigoriev I.V."/>
            <person name="Stajich J.E."/>
            <person name="Spatafora J.W."/>
        </authorList>
    </citation>
    <scope>NUCLEOTIDE SEQUENCE</scope>
    <source>
        <strain evidence="4">RSA 2281</strain>
    </source>
</reference>
<comment type="caution">
    <text evidence="4">The sequence shown here is derived from an EMBL/GenBank/DDBJ whole genome shotgun (WGS) entry which is preliminary data.</text>
</comment>
<dbReference type="PANTHER" id="PTHR44229:SF4">
    <property type="entry name" value="15-HYDROXYPROSTAGLANDIN DEHYDROGENASE [NAD(+)]"/>
    <property type="match status" value="1"/>
</dbReference>
<evidence type="ECO:0008006" key="6">
    <source>
        <dbReference type="Google" id="ProtNLM"/>
    </source>
</evidence>
<dbReference type="InterPro" id="IPR002347">
    <property type="entry name" value="SDR_fam"/>
</dbReference>
<proteinExistence type="inferred from homology"/>
<evidence type="ECO:0000256" key="2">
    <source>
        <dbReference type="ARBA" id="ARBA00023002"/>
    </source>
</evidence>
<name>A0AAD5K5N9_9FUNG</name>
<sequence>MVDTYTSKVAVITGASRGIGYNVAKALVERGSKVVIGDLLDKEGEAAAKEFNDKAGKHVAAYLHTDVTKYNDLIALFALAEKTFGSVDIAILNAGIAGEGAGGLFTPLDDRADMFIHEVNVGGVVKGNKVAMLHMAKKGKGGVIINTASIAGFSAMPSIAAYCATKHAVVGWTRSLVNLHSIANIRVNAVCPYWCETDIIANPGNDVGRRFLEATPKTTMEYVVQAFLKCIEDSDLAGETLLVLPDGIHVQENYVPPESCFTPEFLEKVPELNEAGEKLAKEKLIQAVKAAKL</sequence>
<dbReference type="PRINTS" id="PR00080">
    <property type="entry name" value="SDRFAMILY"/>
</dbReference>
<evidence type="ECO:0000256" key="1">
    <source>
        <dbReference type="ARBA" id="ARBA00006484"/>
    </source>
</evidence>
<dbReference type="GO" id="GO:0005737">
    <property type="term" value="C:cytoplasm"/>
    <property type="evidence" value="ECO:0007669"/>
    <property type="project" value="TreeGrafter"/>
</dbReference>
<dbReference type="EMBL" id="JAIXMP010000007">
    <property type="protein sequence ID" value="KAI9270592.1"/>
    <property type="molecule type" value="Genomic_DNA"/>
</dbReference>
<dbReference type="PRINTS" id="PR00081">
    <property type="entry name" value="GDHRDH"/>
</dbReference>
<gene>
    <name evidence="4" type="ORF">BDA99DRAFT_602872</name>
</gene>
<organism evidence="4 5">
    <name type="scientific">Phascolomyces articulosus</name>
    <dbReference type="NCBI Taxonomy" id="60185"/>
    <lineage>
        <taxon>Eukaryota</taxon>
        <taxon>Fungi</taxon>
        <taxon>Fungi incertae sedis</taxon>
        <taxon>Mucoromycota</taxon>
        <taxon>Mucoromycotina</taxon>
        <taxon>Mucoromycetes</taxon>
        <taxon>Mucorales</taxon>
        <taxon>Lichtheimiaceae</taxon>
        <taxon>Phascolomyces</taxon>
    </lineage>
</organism>
<dbReference type="Pfam" id="PF00106">
    <property type="entry name" value="adh_short"/>
    <property type="match status" value="1"/>
</dbReference>
<dbReference type="SUPFAM" id="SSF51735">
    <property type="entry name" value="NAD(P)-binding Rossmann-fold domains"/>
    <property type="match status" value="1"/>
</dbReference>